<dbReference type="EMBL" id="AMFJ01034069">
    <property type="protein sequence ID" value="EKD30392.1"/>
    <property type="molecule type" value="Genomic_DNA"/>
</dbReference>
<dbReference type="Gene3D" id="6.10.140.1330">
    <property type="match status" value="1"/>
</dbReference>
<evidence type="ECO:0000256" key="4">
    <source>
        <dbReference type="ARBA" id="ARBA00022692"/>
    </source>
</evidence>
<dbReference type="InterPro" id="IPR018422">
    <property type="entry name" value="Cation/H_exchanger_CPA1"/>
</dbReference>
<organism evidence="12">
    <name type="scientific">uncultured bacterium</name>
    <name type="common">gcode 4</name>
    <dbReference type="NCBI Taxonomy" id="1234023"/>
    <lineage>
        <taxon>Bacteria</taxon>
        <taxon>environmental samples</taxon>
    </lineage>
</organism>
<evidence type="ECO:0000256" key="9">
    <source>
        <dbReference type="ARBA" id="ARBA00023201"/>
    </source>
</evidence>
<evidence type="ECO:0000256" key="7">
    <source>
        <dbReference type="ARBA" id="ARBA00023065"/>
    </source>
</evidence>
<evidence type="ECO:0000259" key="11">
    <source>
        <dbReference type="Pfam" id="PF00999"/>
    </source>
</evidence>
<dbReference type="PANTHER" id="PTHR10110:SF86">
    <property type="entry name" value="SODIUM_HYDROGEN EXCHANGER 7"/>
    <property type="match status" value="1"/>
</dbReference>
<keyword evidence="9" id="KW-0739">Sodium transport</keyword>
<evidence type="ECO:0000256" key="10">
    <source>
        <dbReference type="SAM" id="Phobius"/>
    </source>
</evidence>
<dbReference type="Pfam" id="PF00999">
    <property type="entry name" value="Na_H_Exchanger"/>
    <property type="match status" value="1"/>
</dbReference>
<keyword evidence="4 10" id="KW-0812">Transmembrane</keyword>
<evidence type="ECO:0000256" key="3">
    <source>
        <dbReference type="ARBA" id="ARBA00022475"/>
    </source>
</evidence>
<feature type="transmembrane region" description="Helical" evidence="10">
    <location>
        <begin position="94"/>
        <end position="112"/>
    </location>
</feature>
<proteinExistence type="predicted"/>
<dbReference type="GO" id="GO:0015386">
    <property type="term" value="F:potassium:proton antiporter activity"/>
    <property type="evidence" value="ECO:0007669"/>
    <property type="project" value="TreeGrafter"/>
</dbReference>
<accession>K1XYZ7</accession>
<evidence type="ECO:0000256" key="5">
    <source>
        <dbReference type="ARBA" id="ARBA00022989"/>
    </source>
</evidence>
<keyword evidence="6" id="KW-0915">Sodium</keyword>
<name>K1XYZ7_9BACT</name>
<sequence>MALLFGTLISATDPVAVLALFKELGAPRRLTLIFEGESLFNDGTAFALFLVILAYLESVSGFASDGHGNLYSIVANHLFGTGTGGLIITGIISFLLMILVGMLFGSFIGVVFSKIIEKIKNNEFLEIMLTLILAHTTFILAEVLNHFLLPVSGVIATTLAALVVGNYGRYKISPKVEETMERFWGFFAFISNSLVFLLVGIMIVSLGIDWKVMTVPVVIAIAAVIIARAISVYGIIVPLNWTKTEEDIPVSWLHMLSWGSLRGALAIIMVLLIPESLTLAGWDFPFSIRDFVLALTVGCIVFTTFIKATTIIPLMKHFNIDKLHEIEQVEHVEGKMIMFLEVLAKIGSLKERGYIIHEEYMLLFEKYSRELEGVRQELDELMQEKGEAITGLIKRVITLHALGIEKFSLKKLYMYNEISEREFKILLRKNESQIRRVETGLPQIKGADEKDTVNIFERLTETVSAWLHRDVNPILSRFILVRSRLVMTDSALKGLIVFEGVDFIAGRKEFREIQELYKSFHESAQKEHSELFAENKDLLIEFDSELANKSLLKQQEIIVEDLFQKEIISPKLYIRFKEEIEEKIYE</sequence>
<keyword evidence="8 10" id="KW-0472">Membrane</keyword>
<evidence type="ECO:0000313" key="12">
    <source>
        <dbReference type="EMBL" id="EKD30392.1"/>
    </source>
</evidence>
<dbReference type="GO" id="GO:0051453">
    <property type="term" value="P:regulation of intracellular pH"/>
    <property type="evidence" value="ECO:0007669"/>
    <property type="project" value="TreeGrafter"/>
</dbReference>
<feature type="transmembrane region" description="Helical" evidence="10">
    <location>
        <begin position="186"/>
        <end position="208"/>
    </location>
</feature>
<dbReference type="GO" id="GO:0015385">
    <property type="term" value="F:sodium:proton antiporter activity"/>
    <property type="evidence" value="ECO:0007669"/>
    <property type="project" value="InterPro"/>
</dbReference>
<feature type="transmembrane region" description="Helical" evidence="10">
    <location>
        <begin position="124"/>
        <end position="141"/>
    </location>
</feature>
<dbReference type="GO" id="GO:0005886">
    <property type="term" value="C:plasma membrane"/>
    <property type="evidence" value="ECO:0007669"/>
    <property type="project" value="UniProtKB-SubCell"/>
</dbReference>
<dbReference type="AlphaFoldDB" id="K1XYZ7"/>
<reference evidence="12" key="1">
    <citation type="journal article" date="2012" name="Science">
        <title>Fermentation, hydrogen, and sulfur metabolism in multiple uncultivated bacterial phyla.</title>
        <authorList>
            <person name="Wrighton K.C."/>
            <person name="Thomas B.C."/>
            <person name="Sharon I."/>
            <person name="Miller C.S."/>
            <person name="Castelle C.J."/>
            <person name="VerBerkmoes N.C."/>
            <person name="Wilkins M.J."/>
            <person name="Hettich R.L."/>
            <person name="Lipton M.S."/>
            <person name="Williams K.H."/>
            <person name="Long P.E."/>
            <person name="Banfield J.F."/>
        </authorList>
    </citation>
    <scope>NUCLEOTIDE SEQUENCE [LARGE SCALE GENOMIC DNA]</scope>
</reference>
<evidence type="ECO:0000256" key="1">
    <source>
        <dbReference type="ARBA" id="ARBA00004651"/>
    </source>
</evidence>
<feature type="transmembrane region" description="Helical" evidence="10">
    <location>
        <begin position="147"/>
        <end position="165"/>
    </location>
</feature>
<comment type="caution">
    <text evidence="12">The sequence shown here is derived from an EMBL/GenBank/DDBJ whole genome shotgun (WGS) entry which is preliminary data.</text>
</comment>
<evidence type="ECO:0000256" key="2">
    <source>
        <dbReference type="ARBA" id="ARBA00022448"/>
    </source>
</evidence>
<keyword evidence="3" id="KW-1003">Cell membrane</keyword>
<feature type="transmembrane region" description="Helical" evidence="10">
    <location>
        <begin position="293"/>
        <end position="314"/>
    </location>
</feature>
<comment type="subcellular location">
    <subcellularLocation>
        <location evidence="1">Cell membrane</location>
        <topology evidence="1">Multi-pass membrane protein</topology>
    </subcellularLocation>
</comment>
<feature type="transmembrane region" description="Helical" evidence="10">
    <location>
        <begin position="214"/>
        <end position="239"/>
    </location>
</feature>
<keyword evidence="5 10" id="KW-1133">Transmembrane helix</keyword>
<feature type="domain" description="Cation/H+ exchanger transmembrane" evidence="11">
    <location>
        <begin position="2"/>
        <end position="316"/>
    </location>
</feature>
<feature type="transmembrane region" description="Helical" evidence="10">
    <location>
        <begin position="251"/>
        <end position="273"/>
    </location>
</feature>
<evidence type="ECO:0000256" key="8">
    <source>
        <dbReference type="ARBA" id="ARBA00023136"/>
    </source>
</evidence>
<protein>
    <recommendedName>
        <fullName evidence="11">Cation/H+ exchanger transmembrane domain-containing protein</fullName>
    </recommendedName>
</protein>
<dbReference type="GO" id="GO:0098719">
    <property type="term" value="P:sodium ion import across plasma membrane"/>
    <property type="evidence" value="ECO:0007669"/>
    <property type="project" value="TreeGrafter"/>
</dbReference>
<dbReference type="PANTHER" id="PTHR10110">
    <property type="entry name" value="SODIUM/HYDROGEN EXCHANGER"/>
    <property type="match status" value="1"/>
</dbReference>
<evidence type="ECO:0000256" key="6">
    <source>
        <dbReference type="ARBA" id="ARBA00023053"/>
    </source>
</evidence>
<keyword evidence="2" id="KW-0813">Transport</keyword>
<gene>
    <name evidence="12" type="ORF">ACD_78C00069G0001</name>
</gene>
<keyword evidence="7" id="KW-0406">Ion transport</keyword>
<dbReference type="InterPro" id="IPR006153">
    <property type="entry name" value="Cation/H_exchanger_TM"/>
</dbReference>